<accession>Q2S041</accession>
<organism evidence="1 2">
    <name type="scientific">Salinibacter ruber (strain DSM 13855 / M31)</name>
    <dbReference type="NCBI Taxonomy" id="309807"/>
    <lineage>
        <taxon>Bacteria</taxon>
        <taxon>Pseudomonadati</taxon>
        <taxon>Rhodothermota</taxon>
        <taxon>Rhodothermia</taxon>
        <taxon>Rhodothermales</taxon>
        <taxon>Salinibacteraceae</taxon>
        <taxon>Salinibacter</taxon>
    </lineage>
</organism>
<proteinExistence type="predicted"/>
<dbReference type="EnsemblBacteria" id="ABC43654">
    <property type="protein sequence ID" value="ABC43654"/>
    <property type="gene ID" value="SRU_2339"/>
</dbReference>
<dbReference type="KEGG" id="sru:SRU_2339"/>
<evidence type="ECO:0000313" key="2">
    <source>
        <dbReference type="Proteomes" id="UP000008674"/>
    </source>
</evidence>
<evidence type="ECO:0000313" key="1">
    <source>
        <dbReference type="EMBL" id="ABC43654.1"/>
    </source>
</evidence>
<dbReference type="HOGENOM" id="CLU_3332853_0_0_10"/>
<dbReference type="EMBL" id="CP000159">
    <property type="protein sequence ID" value="ABC43654.1"/>
    <property type="molecule type" value="Genomic_DNA"/>
</dbReference>
<sequence length="38" mass="4278">MDIGENVSGGHVAFLPVFPLRDALRFCVRRLRRSPVVP</sequence>
<gene>
    <name evidence="1" type="ordered locus">SRU_2339</name>
</gene>
<name>Q2S041_SALRD</name>
<reference evidence="1 2" key="1">
    <citation type="journal article" date="2005" name="Proc. Natl. Acad. Sci. U.S.A.">
        <title>The genome of Salinibacter ruber: convergence and gene exchange among hyperhalophilic bacteria and archaea.</title>
        <authorList>
            <person name="Mongodin E.F."/>
            <person name="Nelson K.E."/>
            <person name="Daugherty S."/>
            <person name="Deboy R.T."/>
            <person name="Wister J."/>
            <person name="Khouri H."/>
            <person name="Weidman J."/>
            <person name="Walsh D.A."/>
            <person name="Papke R.T."/>
            <person name="Sanchez Perez G."/>
            <person name="Sharma A.K."/>
            <person name="Nesbo C.L."/>
            <person name="MacLeod D."/>
            <person name="Bapteste E."/>
            <person name="Doolittle W.F."/>
            <person name="Charlebois R.L."/>
            <person name="Legault B."/>
            <person name="Rodriguez-Valera F."/>
        </authorList>
    </citation>
    <scope>NUCLEOTIDE SEQUENCE [LARGE SCALE GENOMIC DNA]</scope>
    <source>
        <strain evidence="2">DSM 13855 / CECT 5946 / M31</strain>
    </source>
</reference>
<dbReference type="Proteomes" id="UP000008674">
    <property type="component" value="Chromosome"/>
</dbReference>
<keyword evidence="2" id="KW-1185">Reference proteome</keyword>
<protein>
    <submittedName>
        <fullName evidence="1">Uncharacterized protein</fullName>
    </submittedName>
</protein>
<dbReference type="STRING" id="309807.SRU_2339"/>
<dbReference type="AlphaFoldDB" id="Q2S041"/>